<comment type="subcellular location">
    <subcellularLocation>
        <location evidence="1">Membrane</location>
        <topology evidence="1">Multi-pass membrane protein</topology>
    </subcellularLocation>
</comment>
<keyword evidence="4 5" id="KW-0472">Membrane</keyword>
<feature type="transmembrane region" description="Helical" evidence="5">
    <location>
        <begin position="93"/>
        <end position="121"/>
    </location>
</feature>
<feature type="domain" description="RDD" evidence="6">
    <location>
        <begin position="19"/>
        <end position="134"/>
    </location>
</feature>
<proteinExistence type="predicted"/>
<accession>A0ABT7EVE5</accession>
<dbReference type="InterPro" id="IPR010432">
    <property type="entry name" value="RDD"/>
</dbReference>
<keyword evidence="8" id="KW-1185">Reference proteome</keyword>
<gene>
    <name evidence="7" type="ORF">QO033_01440</name>
</gene>
<dbReference type="Pfam" id="PF06271">
    <property type="entry name" value="RDD"/>
    <property type="match status" value="1"/>
</dbReference>
<evidence type="ECO:0000256" key="3">
    <source>
        <dbReference type="ARBA" id="ARBA00022989"/>
    </source>
</evidence>
<reference evidence="7 8" key="1">
    <citation type="submission" date="2023-05" db="EMBL/GenBank/DDBJ databases">
        <title>Pseudodonghicola sp. nov.</title>
        <authorList>
            <person name="Huang J."/>
        </authorList>
    </citation>
    <scope>NUCLEOTIDE SEQUENCE [LARGE SCALE GENOMIC DNA]</scope>
    <source>
        <strain evidence="7 8">IC7</strain>
    </source>
</reference>
<evidence type="ECO:0000256" key="5">
    <source>
        <dbReference type="SAM" id="Phobius"/>
    </source>
</evidence>
<evidence type="ECO:0000256" key="2">
    <source>
        <dbReference type="ARBA" id="ARBA00022692"/>
    </source>
</evidence>
<evidence type="ECO:0000313" key="8">
    <source>
        <dbReference type="Proteomes" id="UP001243757"/>
    </source>
</evidence>
<dbReference type="RefSeq" id="WP_284479373.1">
    <property type="nucleotide sequence ID" value="NZ_JASNJD010000001.1"/>
</dbReference>
<protein>
    <submittedName>
        <fullName evidence="7">RDD family protein</fullName>
    </submittedName>
</protein>
<evidence type="ECO:0000259" key="6">
    <source>
        <dbReference type="Pfam" id="PF06271"/>
    </source>
</evidence>
<comment type="caution">
    <text evidence="7">The sequence shown here is derived from an EMBL/GenBank/DDBJ whole genome shotgun (WGS) entry which is preliminary data.</text>
</comment>
<evidence type="ECO:0000313" key="7">
    <source>
        <dbReference type="EMBL" id="MDK3016318.1"/>
    </source>
</evidence>
<evidence type="ECO:0000256" key="1">
    <source>
        <dbReference type="ARBA" id="ARBA00004141"/>
    </source>
</evidence>
<dbReference type="EMBL" id="JASNJD010000001">
    <property type="protein sequence ID" value="MDK3016318.1"/>
    <property type="molecule type" value="Genomic_DNA"/>
</dbReference>
<evidence type="ECO:0000256" key="4">
    <source>
        <dbReference type="ARBA" id="ARBA00023136"/>
    </source>
</evidence>
<dbReference type="Proteomes" id="UP001243757">
    <property type="component" value="Unassembled WGS sequence"/>
</dbReference>
<name>A0ABT7EVE5_9RHOB</name>
<keyword evidence="3 5" id="KW-1133">Transmembrane helix</keyword>
<feature type="transmembrane region" description="Helical" evidence="5">
    <location>
        <begin position="48"/>
        <end position="72"/>
    </location>
</feature>
<feature type="transmembrane region" description="Helical" evidence="5">
    <location>
        <begin position="22"/>
        <end position="42"/>
    </location>
</feature>
<keyword evidence="2 5" id="KW-0812">Transmembrane</keyword>
<sequence>MSYLPDPDRQPQFYQSVPAKRLIAWVIDTAVTLLLCAGGVLLTAFVGLLIWPLLFLALGFAYRVVTLANGSATWGMRFAGIEMRDAGGARFDLGLAVLHTLGFSLCMALPLLQLISIVMMLTGARGQGLPDIVLNTVALNRRARV</sequence>
<organism evidence="7 8">
    <name type="scientific">Pseudodonghicola flavimaris</name>
    <dbReference type="NCBI Taxonomy" id="3050036"/>
    <lineage>
        <taxon>Bacteria</taxon>
        <taxon>Pseudomonadati</taxon>
        <taxon>Pseudomonadota</taxon>
        <taxon>Alphaproteobacteria</taxon>
        <taxon>Rhodobacterales</taxon>
        <taxon>Paracoccaceae</taxon>
        <taxon>Pseudodonghicola</taxon>
    </lineage>
</organism>